<feature type="domain" description="PI3K/PI4K catalytic" evidence="7">
    <location>
        <begin position="386"/>
        <end position="435"/>
    </location>
</feature>
<dbReference type="GO" id="GO:0005524">
    <property type="term" value="F:ATP binding"/>
    <property type="evidence" value="ECO:0007669"/>
    <property type="project" value="UniProtKB-KW"/>
</dbReference>
<dbReference type="Pfam" id="PF00454">
    <property type="entry name" value="PI3_PI4_kinase"/>
    <property type="match status" value="1"/>
</dbReference>
<sequence length="593" mass="64713">MSGDAVSDIPARKSPGEPPDESDEEMVDSNIDGLDDWIQELGFGGYITAAKAWCDQEGAAFLEEVVDHAEFLAVFLGLEGEDREHMVEGAWPTFHLVRPDTFPHHGSILEAVSESEADAAQPLLRRPTLRVLSDGCQGGETPSGEDGPESFKLLNLPYTPDTAKNINRVLTVTAEVQQQRHWTEVEGSPIQREATTGSTATCTIHGPLSSMIGALPIKVKRGLSTCWVTPISEMSGEGADYYEKTRRGRVGRVDTLGDMNSLPSRRNLVDRITSDKDLKPVNLDAGQTGQVYVLEAGSEKIAVFKPLAGENFKRKGIDQGMGAIREEAAYLVDRITGSQACVPVTSRAEVEVNGRVTAGSVQAFIGNVAGFIEDFAMPRPLDRACEFIAQETAEALALLDMRLFNLDRHSGNLLLLKRCKPHTLGPIDHGCCLPPWWILSEAVFDAWQSWPQLQAPPTPASRFLCRTAAKKLNSIADALRDIGLDESSILTHRLCTMFVSVGVELGIPVGCLAALMLRDGDKCFAELSWLERRVFECARSAGAKICIQKEIEGEEALAVENGGCDCEAERFLELFVERLRTDLPSEISTGCDK</sequence>
<accession>A0A7S1A194</accession>
<gene>
    <name evidence="8" type="ORF">NSCI0253_LOCUS13804</name>
</gene>
<keyword evidence="5" id="KW-0067">ATP-binding</keyword>
<evidence type="ECO:0000256" key="5">
    <source>
        <dbReference type="ARBA" id="ARBA00022840"/>
    </source>
</evidence>
<reference evidence="8" key="1">
    <citation type="submission" date="2021-01" db="EMBL/GenBank/DDBJ databases">
        <authorList>
            <person name="Corre E."/>
            <person name="Pelletier E."/>
            <person name="Niang G."/>
            <person name="Scheremetjew M."/>
            <person name="Finn R."/>
            <person name="Kale V."/>
            <person name="Holt S."/>
            <person name="Cochrane G."/>
            <person name="Meng A."/>
            <person name="Brown T."/>
            <person name="Cohen L."/>
        </authorList>
    </citation>
    <scope>NUCLEOTIDE SEQUENCE</scope>
</reference>
<proteinExistence type="inferred from homology"/>
<evidence type="ECO:0000313" key="8">
    <source>
        <dbReference type="EMBL" id="CAD8839456.1"/>
    </source>
</evidence>
<evidence type="ECO:0000256" key="3">
    <source>
        <dbReference type="ARBA" id="ARBA00022741"/>
    </source>
</evidence>
<dbReference type="AlphaFoldDB" id="A0A7S1A194"/>
<evidence type="ECO:0000256" key="1">
    <source>
        <dbReference type="ARBA" id="ARBA00008941"/>
    </source>
</evidence>
<organism evidence="8">
    <name type="scientific">Noctiluca scintillans</name>
    <name type="common">Sea sparkle</name>
    <name type="synonym">Red tide dinoflagellate</name>
    <dbReference type="NCBI Taxonomy" id="2966"/>
    <lineage>
        <taxon>Eukaryota</taxon>
        <taxon>Sar</taxon>
        <taxon>Alveolata</taxon>
        <taxon>Dinophyceae</taxon>
        <taxon>Noctilucales</taxon>
        <taxon>Noctilucaceae</taxon>
        <taxon>Noctiluca</taxon>
    </lineage>
</organism>
<dbReference type="PANTHER" id="PTHR45800">
    <property type="entry name" value="PHOSPHATIDYLINOSITOL 4-KINASE GAMMA"/>
    <property type="match status" value="1"/>
</dbReference>
<evidence type="ECO:0000259" key="7">
    <source>
        <dbReference type="Pfam" id="PF00454"/>
    </source>
</evidence>
<feature type="region of interest" description="Disordered" evidence="6">
    <location>
        <begin position="1"/>
        <end position="27"/>
    </location>
</feature>
<evidence type="ECO:0000256" key="4">
    <source>
        <dbReference type="ARBA" id="ARBA00022777"/>
    </source>
</evidence>
<keyword evidence="4" id="KW-0418">Kinase</keyword>
<keyword evidence="3" id="KW-0547">Nucleotide-binding</keyword>
<keyword evidence="2" id="KW-0808">Transferase</keyword>
<protein>
    <recommendedName>
        <fullName evidence="7">PI3K/PI4K catalytic domain-containing protein</fullName>
    </recommendedName>
</protein>
<dbReference type="PANTHER" id="PTHR45800:SF11">
    <property type="entry name" value="PHOSPHATIDYLINOSITOL 3-KINASE-RELATED PROTEIN KINASE"/>
    <property type="match status" value="1"/>
</dbReference>
<comment type="similarity">
    <text evidence="1">Belongs to the PI3/PI4-kinase family. Type II PI4K subfamily.</text>
</comment>
<name>A0A7S1A194_NOCSC</name>
<dbReference type="GO" id="GO:0016301">
    <property type="term" value="F:kinase activity"/>
    <property type="evidence" value="ECO:0007669"/>
    <property type="project" value="UniProtKB-KW"/>
</dbReference>
<evidence type="ECO:0000256" key="6">
    <source>
        <dbReference type="SAM" id="MobiDB-lite"/>
    </source>
</evidence>
<dbReference type="InterPro" id="IPR044571">
    <property type="entry name" value="P4KG1-8"/>
</dbReference>
<feature type="compositionally biased region" description="Acidic residues" evidence="6">
    <location>
        <begin position="18"/>
        <end position="27"/>
    </location>
</feature>
<dbReference type="InterPro" id="IPR000403">
    <property type="entry name" value="PI3/4_kinase_cat_dom"/>
</dbReference>
<evidence type="ECO:0000256" key="2">
    <source>
        <dbReference type="ARBA" id="ARBA00022679"/>
    </source>
</evidence>
<dbReference type="EMBL" id="HBFQ01019671">
    <property type="protein sequence ID" value="CAD8839456.1"/>
    <property type="molecule type" value="Transcribed_RNA"/>
</dbReference>